<evidence type="ECO:0000256" key="1">
    <source>
        <dbReference type="SAM" id="MobiDB-lite"/>
    </source>
</evidence>
<reference evidence="2" key="1">
    <citation type="journal article" date="2023" name="IScience">
        <title>Live-bearing cockroach genome reveals convergent evolutionary mechanisms linked to viviparity in insects and beyond.</title>
        <authorList>
            <person name="Fouks B."/>
            <person name="Harrison M.C."/>
            <person name="Mikhailova A.A."/>
            <person name="Marchal E."/>
            <person name="English S."/>
            <person name="Carruthers M."/>
            <person name="Jennings E.C."/>
            <person name="Chiamaka E.L."/>
            <person name="Frigard R.A."/>
            <person name="Pippel M."/>
            <person name="Attardo G.M."/>
            <person name="Benoit J.B."/>
            <person name="Bornberg-Bauer E."/>
            <person name="Tobe S.S."/>
        </authorList>
    </citation>
    <scope>NUCLEOTIDE SEQUENCE</scope>
    <source>
        <strain evidence="2">Stay&amp;Tobe</strain>
    </source>
</reference>
<dbReference type="Proteomes" id="UP001233999">
    <property type="component" value="Unassembled WGS sequence"/>
</dbReference>
<evidence type="ECO:0000313" key="2">
    <source>
        <dbReference type="EMBL" id="KAJ9593941.1"/>
    </source>
</evidence>
<accession>A0AAD8A8C8</accession>
<feature type="non-terminal residue" evidence="2">
    <location>
        <position position="1"/>
    </location>
</feature>
<feature type="non-terminal residue" evidence="2">
    <location>
        <position position="70"/>
    </location>
</feature>
<proteinExistence type="predicted"/>
<evidence type="ECO:0000313" key="3">
    <source>
        <dbReference type="Proteomes" id="UP001233999"/>
    </source>
</evidence>
<sequence>LSSHQVAENAAPSHVMDNMNPAPGAGKVIRAPSLKRGKSDETRISDRICITIYCVLPANSNSARSLKSLT</sequence>
<comment type="caution">
    <text evidence="2">The sequence shown here is derived from an EMBL/GenBank/DDBJ whole genome shotgun (WGS) entry which is preliminary data.</text>
</comment>
<reference evidence="2" key="2">
    <citation type="submission" date="2023-05" db="EMBL/GenBank/DDBJ databases">
        <authorList>
            <person name="Fouks B."/>
        </authorList>
    </citation>
    <scope>NUCLEOTIDE SEQUENCE</scope>
    <source>
        <strain evidence="2">Stay&amp;Tobe</strain>
        <tissue evidence="2">Testes</tissue>
    </source>
</reference>
<dbReference type="EMBL" id="JASPKZ010003086">
    <property type="protein sequence ID" value="KAJ9593941.1"/>
    <property type="molecule type" value="Genomic_DNA"/>
</dbReference>
<name>A0AAD8A8C8_DIPPU</name>
<organism evidence="2 3">
    <name type="scientific">Diploptera punctata</name>
    <name type="common">Pacific beetle cockroach</name>
    <dbReference type="NCBI Taxonomy" id="6984"/>
    <lineage>
        <taxon>Eukaryota</taxon>
        <taxon>Metazoa</taxon>
        <taxon>Ecdysozoa</taxon>
        <taxon>Arthropoda</taxon>
        <taxon>Hexapoda</taxon>
        <taxon>Insecta</taxon>
        <taxon>Pterygota</taxon>
        <taxon>Neoptera</taxon>
        <taxon>Polyneoptera</taxon>
        <taxon>Dictyoptera</taxon>
        <taxon>Blattodea</taxon>
        <taxon>Blaberoidea</taxon>
        <taxon>Blaberidae</taxon>
        <taxon>Diplopterinae</taxon>
        <taxon>Diploptera</taxon>
    </lineage>
</organism>
<keyword evidence="3" id="KW-1185">Reference proteome</keyword>
<feature type="region of interest" description="Disordered" evidence="1">
    <location>
        <begin position="1"/>
        <end position="37"/>
    </location>
</feature>
<protein>
    <submittedName>
        <fullName evidence="2">Uncharacterized protein</fullName>
    </submittedName>
</protein>
<dbReference type="AlphaFoldDB" id="A0AAD8A8C8"/>
<gene>
    <name evidence="2" type="ORF">L9F63_014655</name>
</gene>